<dbReference type="SUPFAM" id="SSF47226">
    <property type="entry name" value="Histidine-containing phosphotransfer domain, HPT domain"/>
    <property type="match status" value="1"/>
</dbReference>
<gene>
    <name evidence="2" type="ORF">AULFYP135_02375</name>
</gene>
<evidence type="ECO:0000259" key="1">
    <source>
        <dbReference type="Pfam" id="PF01627"/>
    </source>
</evidence>
<dbReference type="EMBL" id="CACRSL010000005">
    <property type="protein sequence ID" value="VYT26763.1"/>
    <property type="molecule type" value="Genomic_DNA"/>
</dbReference>
<dbReference type="InterPro" id="IPR008207">
    <property type="entry name" value="Sig_transdc_His_kin_Hpt_dom"/>
</dbReference>
<feature type="domain" description="HPt" evidence="1">
    <location>
        <begin position="33"/>
        <end position="78"/>
    </location>
</feature>
<dbReference type="AlphaFoldDB" id="A0A6N2VB74"/>
<dbReference type="GO" id="GO:0000160">
    <property type="term" value="P:phosphorelay signal transduction system"/>
    <property type="evidence" value="ECO:0007669"/>
    <property type="project" value="InterPro"/>
</dbReference>
<protein>
    <recommendedName>
        <fullName evidence="1">HPt domain-containing protein</fullName>
    </recommendedName>
</protein>
<dbReference type="Gene3D" id="1.20.120.160">
    <property type="entry name" value="HPT domain"/>
    <property type="match status" value="1"/>
</dbReference>
<dbReference type="InterPro" id="IPR036641">
    <property type="entry name" value="HPT_dom_sf"/>
</dbReference>
<name>A0A6N2VB74_9FIRM</name>
<organism evidence="2">
    <name type="scientific">uncultured Anaerotruncus sp</name>
    <dbReference type="NCBI Taxonomy" id="905011"/>
    <lineage>
        <taxon>Bacteria</taxon>
        <taxon>Bacillati</taxon>
        <taxon>Bacillota</taxon>
        <taxon>Clostridia</taxon>
        <taxon>Eubacteriales</taxon>
        <taxon>Oscillospiraceae</taxon>
        <taxon>Anaerotruncus</taxon>
        <taxon>environmental samples</taxon>
    </lineage>
</organism>
<accession>A0A6N2VB74</accession>
<reference evidence="2" key="1">
    <citation type="submission" date="2019-11" db="EMBL/GenBank/DDBJ databases">
        <authorList>
            <person name="Feng L."/>
        </authorList>
    </citation>
    <scope>NUCLEOTIDE SEQUENCE</scope>
    <source>
        <strain evidence="2">AundefinedLFYP135</strain>
    </source>
</reference>
<dbReference type="Pfam" id="PF01627">
    <property type="entry name" value="Hpt"/>
    <property type="match status" value="1"/>
</dbReference>
<evidence type="ECO:0000313" key="2">
    <source>
        <dbReference type="EMBL" id="VYT26763.1"/>
    </source>
</evidence>
<sequence>MQGLRELFGAYGANYQNRMGHLLGNKKMCLKFLELFFEDLSVKKLGNALPCGDSTSAFEDAHTLKGAWSTMGRMPLNEAYCAIAKPLHQVIQADCQRTRGLWETWKGGETA</sequence>
<proteinExistence type="predicted"/>